<evidence type="ECO:0008006" key="3">
    <source>
        <dbReference type="Google" id="ProtNLM"/>
    </source>
</evidence>
<keyword evidence="2" id="KW-1185">Reference proteome</keyword>
<dbReference type="AlphaFoldDB" id="A0A9W6DGY9"/>
<reference evidence="1" key="1">
    <citation type="submission" date="2022-06" db="EMBL/GenBank/DDBJ databases">
        <title>Vallitalea longa sp. nov., an anaerobic bacterium isolated from marine sediment.</title>
        <authorList>
            <person name="Hirano S."/>
            <person name="Terahara T."/>
            <person name="Mori K."/>
            <person name="Hamada M."/>
            <person name="Matsumoto R."/>
            <person name="Kobayashi T."/>
        </authorList>
    </citation>
    <scope>NUCLEOTIDE SEQUENCE</scope>
    <source>
        <strain evidence="1">SH18-1</strain>
    </source>
</reference>
<accession>A0A9W6DGY9</accession>
<protein>
    <recommendedName>
        <fullName evidence="3">Aminoacyl-transfer RNA synthetases class-II family profile domain-containing protein</fullName>
    </recommendedName>
</protein>
<dbReference type="SUPFAM" id="SSF55681">
    <property type="entry name" value="Class II aaRS and biotin synthetases"/>
    <property type="match status" value="1"/>
</dbReference>
<dbReference type="InterPro" id="IPR045864">
    <property type="entry name" value="aa-tRNA-synth_II/BPL/LPL"/>
</dbReference>
<dbReference type="GO" id="GO:0140096">
    <property type="term" value="F:catalytic activity, acting on a protein"/>
    <property type="evidence" value="ECO:0007669"/>
    <property type="project" value="UniProtKB-ARBA"/>
</dbReference>
<evidence type="ECO:0000313" key="1">
    <source>
        <dbReference type="EMBL" id="GKX31022.1"/>
    </source>
</evidence>
<dbReference type="Proteomes" id="UP001144256">
    <property type="component" value="Unassembled WGS sequence"/>
</dbReference>
<evidence type="ECO:0000313" key="2">
    <source>
        <dbReference type="Proteomes" id="UP001144256"/>
    </source>
</evidence>
<organism evidence="1 2">
    <name type="scientific">Vallitalea longa</name>
    <dbReference type="NCBI Taxonomy" id="2936439"/>
    <lineage>
        <taxon>Bacteria</taxon>
        <taxon>Bacillati</taxon>
        <taxon>Bacillota</taxon>
        <taxon>Clostridia</taxon>
        <taxon>Lachnospirales</taxon>
        <taxon>Vallitaleaceae</taxon>
        <taxon>Vallitalea</taxon>
    </lineage>
</organism>
<dbReference type="EMBL" id="BRLB01000013">
    <property type="protein sequence ID" value="GKX31022.1"/>
    <property type="molecule type" value="Genomic_DNA"/>
</dbReference>
<comment type="caution">
    <text evidence="1">The sequence shown here is derived from an EMBL/GenBank/DDBJ whole genome shotgun (WGS) entry which is preliminary data.</text>
</comment>
<dbReference type="RefSeq" id="WP_281817661.1">
    <property type="nucleotide sequence ID" value="NZ_BRLB01000013.1"/>
</dbReference>
<proteinExistence type="predicted"/>
<sequence>MFESYKFELKRTLSNIEIKSFSYLLMQQTSVHKVYVDEVNSKNVTVYYLQNKDIDEIKKEIDDFLEQYFISNKEVAIALEGNIITNDYLDYCSTCKPKNNTNISIELLKRGWIKLLRGHDMQFSGELIRLLEYFDRSYVKYMMKHYDNVKEVKYSTLIPKYYMEKLNYFQSAPKHLFYPMTLNNDTTKDFANSIQKNKGKLPNEFNNYLGTPKYVLQSAPCFKIYFSLQDQEIEDNLIYTVKGECYRNEGKKTYLLERLLNFSMREFVFLGEPNFVVENRENILKWTFEWMQELGIKGNCALANDPFFICDDARKNFEIPKNVKYEVKADIPYKNDSLSIASFDTHGNYFSKTFNFNINKSNKTWSGCMGLGIERCTWSFLQQYGLDNKQWPEIIRRELNEGY</sequence>
<gene>
    <name evidence="1" type="ORF">SH1V18_35020</name>
</gene>
<name>A0A9W6DGY9_9FIRM</name>
<dbReference type="Gene3D" id="3.30.930.10">
    <property type="entry name" value="Bira Bifunctional Protein, Domain 2"/>
    <property type="match status" value="1"/>
</dbReference>
<dbReference type="GO" id="GO:0016740">
    <property type="term" value="F:transferase activity"/>
    <property type="evidence" value="ECO:0007669"/>
    <property type="project" value="UniProtKB-ARBA"/>
</dbReference>